<dbReference type="PANTHER" id="PTHR33337:SF40">
    <property type="entry name" value="CENP-V_GFA DOMAIN-CONTAINING PROTEIN-RELATED"/>
    <property type="match status" value="1"/>
</dbReference>
<feature type="domain" description="CENP-V/GFA" evidence="6">
    <location>
        <begin position="9"/>
        <end position="117"/>
    </location>
</feature>
<evidence type="ECO:0000256" key="4">
    <source>
        <dbReference type="ARBA" id="ARBA00023239"/>
    </source>
</evidence>
<evidence type="ECO:0000256" key="1">
    <source>
        <dbReference type="ARBA" id="ARBA00005495"/>
    </source>
</evidence>
<gene>
    <name evidence="7" type="ORF">METZ01_LOCUS90964</name>
</gene>
<evidence type="ECO:0000313" key="7">
    <source>
        <dbReference type="EMBL" id="SVA38110.1"/>
    </source>
</evidence>
<proteinExistence type="inferred from homology"/>
<dbReference type="PANTHER" id="PTHR33337">
    <property type="entry name" value="GFA DOMAIN-CONTAINING PROTEIN"/>
    <property type="match status" value="1"/>
</dbReference>
<name>A0A381VCL4_9ZZZZ</name>
<keyword evidence="4" id="KW-0456">Lyase</keyword>
<protein>
    <recommendedName>
        <fullName evidence="6">CENP-V/GFA domain-containing protein</fullName>
    </recommendedName>
</protein>
<sequence length="155" mass="16877">MKDNRPETGAGGCLCGAVRFQAMGRPVVTGHCHCADCRRHNGAPVVTLEIFEADKVRFTEGVRRIYQSSPGVGRGFCGQCGTPPTIESEKGDPQTIEFHISNFDDPDAYVPSLHWYHSRRIAWFDVADDLPRYHGLDSDGEKPSHHGPATGGGVA</sequence>
<dbReference type="Gene3D" id="3.90.1590.10">
    <property type="entry name" value="glutathione-dependent formaldehyde- activating enzyme (gfa)"/>
    <property type="match status" value="1"/>
</dbReference>
<organism evidence="7">
    <name type="scientific">marine metagenome</name>
    <dbReference type="NCBI Taxonomy" id="408172"/>
    <lineage>
        <taxon>unclassified sequences</taxon>
        <taxon>metagenomes</taxon>
        <taxon>ecological metagenomes</taxon>
    </lineage>
</organism>
<dbReference type="InterPro" id="IPR011057">
    <property type="entry name" value="Mss4-like_sf"/>
</dbReference>
<evidence type="ECO:0000259" key="6">
    <source>
        <dbReference type="PROSITE" id="PS51891"/>
    </source>
</evidence>
<feature type="region of interest" description="Disordered" evidence="5">
    <location>
        <begin position="135"/>
        <end position="155"/>
    </location>
</feature>
<reference evidence="7" key="1">
    <citation type="submission" date="2018-05" db="EMBL/GenBank/DDBJ databases">
        <authorList>
            <person name="Lanie J.A."/>
            <person name="Ng W.-L."/>
            <person name="Kazmierczak K.M."/>
            <person name="Andrzejewski T.M."/>
            <person name="Davidsen T.M."/>
            <person name="Wayne K.J."/>
            <person name="Tettelin H."/>
            <person name="Glass J.I."/>
            <person name="Rusch D."/>
            <person name="Podicherti R."/>
            <person name="Tsui H.-C.T."/>
            <person name="Winkler M.E."/>
        </authorList>
    </citation>
    <scope>NUCLEOTIDE SEQUENCE</scope>
</reference>
<dbReference type="InterPro" id="IPR006913">
    <property type="entry name" value="CENP-V/GFA"/>
</dbReference>
<dbReference type="GO" id="GO:0016846">
    <property type="term" value="F:carbon-sulfur lyase activity"/>
    <property type="evidence" value="ECO:0007669"/>
    <property type="project" value="InterPro"/>
</dbReference>
<keyword evidence="2" id="KW-0479">Metal-binding</keyword>
<evidence type="ECO:0000256" key="3">
    <source>
        <dbReference type="ARBA" id="ARBA00022833"/>
    </source>
</evidence>
<accession>A0A381VCL4</accession>
<dbReference type="Pfam" id="PF04828">
    <property type="entry name" value="GFA"/>
    <property type="match status" value="1"/>
</dbReference>
<evidence type="ECO:0000256" key="2">
    <source>
        <dbReference type="ARBA" id="ARBA00022723"/>
    </source>
</evidence>
<keyword evidence="3" id="KW-0862">Zinc</keyword>
<dbReference type="GO" id="GO:0046872">
    <property type="term" value="F:metal ion binding"/>
    <property type="evidence" value="ECO:0007669"/>
    <property type="project" value="UniProtKB-KW"/>
</dbReference>
<dbReference type="SUPFAM" id="SSF51316">
    <property type="entry name" value="Mss4-like"/>
    <property type="match status" value="1"/>
</dbReference>
<dbReference type="AlphaFoldDB" id="A0A381VCL4"/>
<dbReference type="EMBL" id="UINC01008468">
    <property type="protein sequence ID" value="SVA38110.1"/>
    <property type="molecule type" value="Genomic_DNA"/>
</dbReference>
<feature type="compositionally biased region" description="Basic and acidic residues" evidence="5">
    <location>
        <begin position="135"/>
        <end position="144"/>
    </location>
</feature>
<evidence type="ECO:0000256" key="5">
    <source>
        <dbReference type="SAM" id="MobiDB-lite"/>
    </source>
</evidence>
<comment type="similarity">
    <text evidence="1">Belongs to the Gfa family.</text>
</comment>
<dbReference type="PROSITE" id="PS51891">
    <property type="entry name" value="CENP_V_GFA"/>
    <property type="match status" value="1"/>
</dbReference>